<dbReference type="Proteomes" id="UP000765338">
    <property type="component" value="Unassembled WGS sequence"/>
</dbReference>
<comment type="caution">
    <text evidence="5">The sequence shown here is derived from an EMBL/GenBank/DDBJ whole genome shotgun (WGS) entry which is preliminary data.</text>
</comment>
<sequence length="339" mass="37058">MPLDHLKTLRDRLRKTRAGSAGTPVTFADSHPVFEIVALGVRSGVADGNLSSYLVRPLGTNEAVICDAGTLGHGLKRAEARGILDDIPIMPDSALGRAGHVLKQTVRAYLISHAHLDHVAGLVLSSPEDTPKPIHALPQTNAILAEHLFNGRVWGVMGDKGPEPRTGRYTYRDMKPGQSQTIGNSRLDVTAWPLTHASTTSTAFLIQHHGQAILYLGDTQADRPDGPQNLHELWKAVAPLVREKKLHAIIMGVTYPDGQPEEALCGQLRPKDLLASLRDLGHVCGGRHHIRGLRVLVSHVKETFHEGGHPVQHIYRELQDGNDIGIHFMMAEQSARYLV</sequence>
<evidence type="ECO:0000256" key="2">
    <source>
        <dbReference type="ARBA" id="ARBA00023149"/>
    </source>
</evidence>
<organism evidence="5 6">
    <name type="scientific">Bombella mellum</name>
    <dbReference type="NCBI Taxonomy" id="2039288"/>
    <lineage>
        <taxon>Bacteria</taxon>
        <taxon>Pseudomonadati</taxon>
        <taxon>Pseudomonadota</taxon>
        <taxon>Alphaproteobacteria</taxon>
        <taxon>Acetobacterales</taxon>
        <taxon>Acetobacteraceae</taxon>
        <taxon>Bombella</taxon>
    </lineage>
</organism>
<evidence type="ECO:0000313" key="5">
    <source>
        <dbReference type="EMBL" id="MBA5727320.1"/>
    </source>
</evidence>
<evidence type="ECO:0000313" key="6">
    <source>
        <dbReference type="Proteomes" id="UP000765338"/>
    </source>
</evidence>
<dbReference type="PROSITE" id="PS00607">
    <property type="entry name" value="PDEASE_II"/>
    <property type="match status" value="1"/>
</dbReference>
<reference evidence="5 6" key="1">
    <citation type="submission" date="2017-10" db="EMBL/GenBank/DDBJ databases">
        <authorList>
            <person name="Jakob F."/>
        </authorList>
    </citation>
    <scope>NUCLEOTIDE SEQUENCE [LARGE SCALE GENOMIC DNA]</scope>
    <source>
        <strain evidence="5 6">TMW 2.1889</strain>
    </source>
</reference>
<evidence type="ECO:0000256" key="3">
    <source>
        <dbReference type="ARBA" id="ARBA00025762"/>
    </source>
</evidence>
<dbReference type="RefSeq" id="WP_182040935.1">
    <property type="nucleotide sequence ID" value="NZ_PDLY01000003.1"/>
</dbReference>
<dbReference type="CDD" id="cd07735">
    <property type="entry name" value="class_II_PDE_MBL-fold"/>
    <property type="match status" value="1"/>
</dbReference>
<keyword evidence="6" id="KW-1185">Reference proteome</keyword>
<dbReference type="PIRSF" id="PIRSF000962">
    <property type="entry name" value="Cyc_nuc_PDEase"/>
    <property type="match status" value="1"/>
</dbReference>
<keyword evidence="2 4" id="KW-0114">cAMP</keyword>
<dbReference type="Gene3D" id="3.60.15.10">
    <property type="entry name" value="Ribonuclease Z/Hydroxyacylglutathione hydrolase-like"/>
    <property type="match status" value="1"/>
</dbReference>
<dbReference type="PRINTS" id="PR00388">
    <property type="entry name" value="PDIESTERASE2"/>
</dbReference>
<dbReference type="EMBL" id="PDLY01000003">
    <property type="protein sequence ID" value="MBA5727320.1"/>
    <property type="molecule type" value="Genomic_DNA"/>
</dbReference>
<gene>
    <name evidence="5" type="ORF">CPA56_04900</name>
</gene>
<proteinExistence type="inferred from homology"/>
<dbReference type="InterPro" id="IPR000396">
    <property type="entry name" value="Pdiesterase2"/>
</dbReference>
<evidence type="ECO:0000256" key="4">
    <source>
        <dbReference type="PIRNR" id="PIRNR000962"/>
    </source>
</evidence>
<keyword evidence="1 4" id="KW-0378">Hydrolase</keyword>
<dbReference type="PANTHER" id="PTHR28283:SF1">
    <property type="entry name" value="3',5'-CYCLIC-NUCLEOTIDE PHOSPHODIESTERASE 1"/>
    <property type="match status" value="1"/>
</dbReference>
<comment type="similarity">
    <text evidence="3 4">Belongs to the cyclic nucleotide phosphodiesterase class-II family.</text>
</comment>
<evidence type="ECO:0000256" key="1">
    <source>
        <dbReference type="ARBA" id="ARBA00022801"/>
    </source>
</evidence>
<protein>
    <submittedName>
        <fullName evidence="5">3',5'-cyclic-nucleotide phosphodiesterase</fullName>
    </submittedName>
</protein>
<dbReference type="InterPro" id="IPR036866">
    <property type="entry name" value="RibonucZ/Hydroxyglut_hydro"/>
</dbReference>
<name>A0ABR5ZSU9_9PROT</name>
<dbReference type="Pfam" id="PF02112">
    <property type="entry name" value="PDEase_II"/>
    <property type="match status" value="1"/>
</dbReference>
<accession>A0ABR5ZSU9</accession>
<dbReference type="PANTHER" id="PTHR28283">
    <property type="entry name" value="3',5'-CYCLIC-NUCLEOTIDE PHOSPHODIESTERASE 1"/>
    <property type="match status" value="1"/>
</dbReference>
<dbReference type="SUPFAM" id="SSF56281">
    <property type="entry name" value="Metallo-hydrolase/oxidoreductase"/>
    <property type="match status" value="1"/>
</dbReference>
<dbReference type="InterPro" id="IPR024225">
    <property type="entry name" value="cAMP-PdiesteraseII_CS"/>
</dbReference>